<feature type="repeat" description="WD" evidence="3">
    <location>
        <begin position="637"/>
        <end position="669"/>
    </location>
</feature>
<dbReference type="Pfam" id="PF14516">
    <property type="entry name" value="AAA_35"/>
    <property type="match status" value="1"/>
</dbReference>
<dbReference type="InterPro" id="IPR015943">
    <property type="entry name" value="WD40/YVTN_repeat-like_dom_sf"/>
</dbReference>
<evidence type="ECO:0000256" key="1">
    <source>
        <dbReference type="ARBA" id="ARBA00022574"/>
    </source>
</evidence>
<feature type="repeat" description="WD" evidence="3">
    <location>
        <begin position="719"/>
        <end position="760"/>
    </location>
</feature>
<evidence type="ECO:0000256" key="2">
    <source>
        <dbReference type="ARBA" id="ARBA00022737"/>
    </source>
</evidence>
<feature type="repeat" description="WD" evidence="3">
    <location>
        <begin position="596"/>
        <end position="628"/>
    </location>
</feature>
<dbReference type="PRINTS" id="PR00320">
    <property type="entry name" value="GPROTEINBRPT"/>
</dbReference>
<evidence type="ECO:0000256" key="4">
    <source>
        <dbReference type="SAM" id="Coils"/>
    </source>
</evidence>
<evidence type="ECO:0000256" key="3">
    <source>
        <dbReference type="PROSITE-ProRule" id="PRU00221"/>
    </source>
</evidence>
<name>A0ABX2CSE2_9CYAN</name>
<dbReference type="InterPro" id="IPR027417">
    <property type="entry name" value="P-loop_NTPase"/>
</dbReference>
<dbReference type="InterPro" id="IPR020472">
    <property type="entry name" value="WD40_PAC1"/>
</dbReference>
<feature type="repeat" description="WD" evidence="3">
    <location>
        <begin position="777"/>
        <end position="809"/>
    </location>
</feature>
<dbReference type="CDD" id="cd00200">
    <property type="entry name" value="WD40"/>
    <property type="match status" value="1"/>
</dbReference>
<comment type="caution">
    <text evidence="5">The sequence shown here is derived from an EMBL/GenBank/DDBJ whole genome shotgun (WGS) entry which is preliminary data.</text>
</comment>
<dbReference type="PANTHER" id="PTHR19879">
    <property type="entry name" value="TRANSCRIPTION INITIATION FACTOR TFIID"/>
    <property type="match status" value="1"/>
</dbReference>
<keyword evidence="4" id="KW-0175">Coiled coil</keyword>
<dbReference type="PROSITE" id="PS50294">
    <property type="entry name" value="WD_REPEATS_REGION"/>
    <property type="match status" value="7"/>
</dbReference>
<reference evidence="5 6" key="1">
    <citation type="journal article" date="2020" name="Sci. Rep.">
        <title>A novel cyanobacterial geosmin producer, revising GeoA distribution and dispersion patterns in Bacteria.</title>
        <authorList>
            <person name="Churro C."/>
            <person name="Semedo-Aguiar A.P."/>
            <person name="Silva A.D."/>
            <person name="Pereira-Leal J.B."/>
            <person name="Leite R.B."/>
        </authorList>
    </citation>
    <scope>NUCLEOTIDE SEQUENCE [LARGE SCALE GENOMIC DNA]</scope>
    <source>
        <strain evidence="5 6">IPMA8</strain>
    </source>
</reference>
<keyword evidence="1 3" id="KW-0853">WD repeat</keyword>
<dbReference type="PROSITE" id="PS50082">
    <property type="entry name" value="WD_REPEATS_2"/>
    <property type="match status" value="7"/>
</dbReference>
<gene>
    <name evidence="5" type="ORF">E5S67_01025</name>
</gene>
<dbReference type="InterPro" id="IPR036322">
    <property type="entry name" value="WD40_repeat_dom_sf"/>
</dbReference>
<feature type="coiled-coil region" evidence="4">
    <location>
        <begin position="455"/>
        <end position="489"/>
    </location>
</feature>
<accession>A0ABX2CSE2</accession>
<dbReference type="Pfam" id="PF00400">
    <property type="entry name" value="WD40"/>
    <property type="match status" value="7"/>
</dbReference>
<evidence type="ECO:0000313" key="6">
    <source>
        <dbReference type="Proteomes" id="UP000702425"/>
    </source>
</evidence>
<dbReference type="RefSeq" id="WP_172185990.1">
    <property type="nucleotide sequence ID" value="NZ_CAWPPK010000035.1"/>
</dbReference>
<dbReference type="PROSITE" id="PS00678">
    <property type="entry name" value="WD_REPEATS_1"/>
    <property type="match status" value="2"/>
</dbReference>
<protein>
    <recommendedName>
        <fullName evidence="7">WD40 repeat-containing protein</fullName>
    </recommendedName>
</protein>
<dbReference type="PANTHER" id="PTHR19879:SF9">
    <property type="entry name" value="TRANSCRIPTION INITIATION FACTOR TFIID SUBUNIT 5"/>
    <property type="match status" value="1"/>
</dbReference>
<feature type="repeat" description="WD" evidence="3">
    <location>
        <begin position="817"/>
        <end position="851"/>
    </location>
</feature>
<dbReference type="SMART" id="SM00320">
    <property type="entry name" value="WD40"/>
    <property type="match status" value="7"/>
</dbReference>
<dbReference type="SUPFAM" id="SSF50978">
    <property type="entry name" value="WD40 repeat-like"/>
    <property type="match status" value="1"/>
</dbReference>
<dbReference type="InterPro" id="IPR019775">
    <property type="entry name" value="WD40_repeat_CS"/>
</dbReference>
<keyword evidence="6" id="KW-1185">Reference proteome</keyword>
<dbReference type="Gene3D" id="2.130.10.10">
    <property type="entry name" value="YVTN repeat-like/Quinoprotein amine dehydrogenase"/>
    <property type="match status" value="2"/>
</dbReference>
<dbReference type="EMBL" id="SRRZ01000013">
    <property type="protein sequence ID" value="NQE33307.1"/>
    <property type="molecule type" value="Genomic_DNA"/>
</dbReference>
<evidence type="ECO:0008006" key="7">
    <source>
        <dbReference type="Google" id="ProtNLM"/>
    </source>
</evidence>
<feature type="repeat" description="WD" evidence="3">
    <location>
        <begin position="678"/>
        <end position="712"/>
    </location>
</feature>
<keyword evidence="2" id="KW-0677">Repeat</keyword>
<proteinExistence type="predicted"/>
<organism evidence="5 6">
    <name type="scientific">Microcoleus asticus IPMA8</name>
    <dbReference type="NCBI Taxonomy" id="2563858"/>
    <lineage>
        <taxon>Bacteria</taxon>
        <taxon>Bacillati</taxon>
        <taxon>Cyanobacteriota</taxon>
        <taxon>Cyanophyceae</taxon>
        <taxon>Oscillatoriophycideae</taxon>
        <taxon>Oscillatoriales</taxon>
        <taxon>Microcoleaceae</taxon>
        <taxon>Microcoleus</taxon>
        <taxon>Microcoleus asticus</taxon>
    </lineage>
</organism>
<feature type="repeat" description="WD" evidence="3">
    <location>
        <begin position="858"/>
        <end position="899"/>
    </location>
</feature>
<dbReference type="Gene3D" id="3.40.50.300">
    <property type="entry name" value="P-loop containing nucleotide triphosphate hydrolases"/>
    <property type="match status" value="1"/>
</dbReference>
<sequence>MTVEYQYQIGGSLPQNAPTYVVRQADSELYQALKAGEFCYVLNSRQMGKSSLLVRTVQKLSADGIACATIDLSDIGNQQVSLDKWYGGVAYKLLCNFNLFNPVEFMTWWRERELMSPVQRLAELIEELLLLRISQHLVIFIDEIDSVLSFQEPLDDFFALIRCCYNKRAHNSEYQRITFALLGVATPSDLISDATRTPFNIGLPIELHGFKLQESLPLAKGFEGKVENPQEVLKEILDWTGGQPFLTQKLCKLILHHVKSLASASIISDSTDESKTENITPNQLLISEIVQSHIIDNWESSDEPVHIKTIRDRLLRSPHRASRLLGLYQKILPLSEPPDCRGGAPVPALVGGIWADDTPEQTELRLSGLVVKRAGKLTVSNRIYAAIFNQNWVEKALGDLRPYAESLTAWIATSCQDESRLLRGQALEDARKWAANKSLSTQDYQFLNASQEAEFAKFRCQEKQHQAEIEQLRREKKLLEELSEAQKQKKVIALKLWREQQLRVQTVTGAATILILILIAAFWVKPSIEERNNKILTLSLLSETLLAADKKEEALLESIRAVTEMKGSLGVSSDIQMRVAIALEQGVYSFRERCRLQSQASILAFASFSPDSQTIVTATDDNSIKLWQTKGTLQATLIGHTDKIRNAIFNPSGQLIVSASDDKTIKIWQKNGKLIHNLKGHSGQLTSVSFSRDGNIIASASVDGTVKLWKINGKNLSTFKVERGWITSTSFSPDGQIIAAAGTDGTVKLWSLTKVKEKLQKHESIVASTDIKLFRTLEIKSDKIMSVTFSPDGAMLAAGSAGGTARIWSKDGTPLSILKHTSGLTNISFSPDSQMLLSASTDKMVRLWNIDGTLLKTLKGNKDAVWSASFSPDGKAIASASADGTVMLWNLNLDDLLVQGCNVARNYFQTNSIANPSNRHLCDGIETQSGIRQTNPG</sequence>
<dbReference type="InterPro" id="IPR001680">
    <property type="entry name" value="WD40_rpt"/>
</dbReference>
<dbReference type="SUPFAM" id="SSF52540">
    <property type="entry name" value="P-loop containing nucleoside triphosphate hydrolases"/>
    <property type="match status" value="1"/>
</dbReference>
<dbReference type="Proteomes" id="UP000702425">
    <property type="component" value="Unassembled WGS sequence"/>
</dbReference>
<evidence type="ECO:0000313" key="5">
    <source>
        <dbReference type="EMBL" id="NQE33307.1"/>
    </source>
</evidence>